<dbReference type="AlphaFoldDB" id="A3ZRY3"/>
<sequence>MDRTATFFLSAYSACLDVDLGMGRSVDDRSRGSRRRNRDIASSASDFPHPAIDPKIVRFVNRQSLA</sequence>
<evidence type="ECO:0000313" key="2">
    <source>
        <dbReference type="EMBL" id="EAQ80905.1"/>
    </source>
</evidence>
<dbReference type="Proteomes" id="UP000004358">
    <property type="component" value="Unassembled WGS sequence"/>
</dbReference>
<organism evidence="2 3">
    <name type="scientific">Blastopirellula marina DSM 3645</name>
    <dbReference type="NCBI Taxonomy" id="314230"/>
    <lineage>
        <taxon>Bacteria</taxon>
        <taxon>Pseudomonadati</taxon>
        <taxon>Planctomycetota</taxon>
        <taxon>Planctomycetia</taxon>
        <taxon>Pirellulales</taxon>
        <taxon>Pirellulaceae</taxon>
        <taxon>Blastopirellula</taxon>
    </lineage>
</organism>
<proteinExistence type="predicted"/>
<dbReference type="EMBL" id="AANZ01000007">
    <property type="protein sequence ID" value="EAQ80905.1"/>
    <property type="molecule type" value="Genomic_DNA"/>
</dbReference>
<name>A3ZRY3_9BACT</name>
<reference evidence="2 3" key="1">
    <citation type="submission" date="2006-02" db="EMBL/GenBank/DDBJ databases">
        <authorList>
            <person name="Amann R."/>
            <person name="Ferriera S."/>
            <person name="Johnson J."/>
            <person name="Kravitz S."/>
            <person name="Halpern A."/>
            <person name="Remington K."/>
            <person name="Beeson K."/>
            <person name="Tran B."/>
            <person name="Rogers Y.-H."/>
            <person name="Friedman R."/>
            <person name="Venter J.C."/>
        </authorList>
    </citation>
    <scope>NUCLEOTIDE SEQUENCE [LARGE SCALE GENOMIC DNA]</scope>
    <source>
        <strain evidence="2 3">DSM 3645</strain>
    </source>
</reference>
<evidence type="ECO:0000256" key="1">
    <source>
        <dbReference type="SAM" id="MobiDB-lite"/>
    </source>
</evidence>
<comment type="caution">
    <text evidence="2">The sequence shown here is derived from an EMBL/GenBank/DDBJ whole genome shotgun (WGS) entry which is preliminary data.</text>
</comment>
<evidence type="ECO:0000313" key="3">
    <source>
        <dbReference type="Proteomes" id="UP000004358"/>
    </source>
</evidence>
<gene>
    <name evidence="2" type="ORF">DSM3645_12831</name>
</gene>
<feature type="region of interest" description="Disordered" evidence="1">
    <location>
        <begin position="22"/>
        <end position="50"/>
    </location>
</feature>
<protein>
    <submittedName>
        <fullName evidence="2">Uncharacterized protein</fullName>
    </submittedName>
</protein>
<dbReference type="HOGENOM" id="CLU_2822504_0_0_0"/>
<accession>A3ZRY3</accession>